<accession>A0ACB8BP78</accession>
<evidence type="ECO:0000313" key="2">
    <source>
        <dbReference type="Proteomes" id="UP000790709"/>
    </source>
</evidence>
<sequence>MAIAHTLEDLDEVSQAYMDILQILDKVELLTTETLKRIHSKMMKTSKVKIQDGCTSLHYINAGCTRQTSQRTVVVRSQQYNLAFCPAERVDQQLDYICKMGRQYIARWRNPFATAAWLHVTFVRCHPFDDGNGRMSRLISSIPLLRHGLPPLCITPASKSTYYDSMNVAWEGDFQPLINCFAESMRASMTEVENIMSS</sequence>
<dbReference type="Proteomes" id="UP000790709">
    <property type="component" value="Unassembled WGS sequence"/>
</dbReference>
<keyword evidence="2" id="KW-1185">Reference proteome</keyword>
<protein>
    <submittedName>
        <fullName evidence="1">Uncharacterized protein</fullName>
    </submittedName>
</protein>
<proteinExistence type="predicted"/>
<name>A0ACB8BP78_9AGAM</name>
<organism evidence="1 2">
    <name type="scientific">Leucogyrophana mollusca</name>
    <dbReference type="NCBI Taxonomy" id="85980"/>
    <lineage>
        <taxon>Eukaryota</taxon>
        <taxon>Fungi</taxon>
        <taxon>Dikarya</taxon>
        <taxon>Basidiomycota</taxon>
        <taxon>Agaricomycotina</taxon>
        <taxon>Agaricomycetes</taxon>
        <taxon>Agaricomycetidae</taxon>
        <taxon>Boletales</taxon>
        <taxon>Boletales incertae sedis</taxon>
        <taxon>Leucogyrophana</taxon>
    </lineage>
</organism>
<gene>
    <name evidence="1" type="ORF">BV22DRAFT_1103971</name>
</gene>
<reference evidence="1" key="1">
    <citation type="journal article" date="2021" name="New Phytol.">
        <title>Evolutionary innovations through gain and loss of genes in the ectomycorrhizal Boletales.</title>
        <authorList>
            <person name="Wu G."/>
            <person name="Miyauchi S."/>
            <person name="Morin E."/>
            <person name="Kuo A."/>
            <person name="Drula E."/>
            <person name="Varga T."/>
            <person name="Kohler A."/>
            <person name="Feng B."/>
            <person name="Cao Y."/>
            <person name="Lipzen A."/>
            <person name="Daum C."/>
            <person name="Hundley H."/>
            <person name="Pangilinan J."/>
            <person name="Johnson J."/>
            <person name="Barry K."/>
            <person name="LaButti K."/>
            <person name="Ng V."/>
            <person name="Ahrendt S."/>
            <person name="Min B."/>
            <person name="Choi I.G."/>
            <person name="Park H."/>
            <person name="Plett J.M."/>
            <person name="Magnuson J."/>
            <person name="Spatafora J.W."/>
            <person name="Nagy L.G."/>
            <person name="Henrissat B."/>
            <person name="Grigoriev I.V."/>
            <person name="Yang Z.L."/>
            <person name="Xu J."/>
            <person name="Martin F.M."/>
        </authorList>
    </citation>
    <scope>NUCLEOTIDE SEQUENCE</scope>
    <source>
        <strain evidence="1">KUC20120723A-06</strain>
    </source>
</reference>
<comment type="caution">
    <text evidence="1">The sequence shown here is derived from an EMBL/GenBank/DDBJ whole genome shotgun (WGS) entry which is preliminary data.</text>
</comment>
<evidence type="ECO:0000313" key="1">
    <source>
        <dbReference type="EMBL" id="KAH7926945.1"/>
    </source>
</evidence>
<dbReference type="EMBL" id="MU266374">
    <property type="protein sequence ID" value="KAH7926945.1"/>
    <property type="molecule type" value="Genomic_DNA"/>
</dbReference>